<sequence>MVGDQRTRTTRQPLACLRMARPHAPPLTREVATSVHYHDLRRRCEERVRQLDRSAGIPRPFDLTVFLDRLAHHRGRPITLHPSDHVAGRACGMWLDLGDMDVIAHARTTPLHVWHIVLHEVGHMISDHAGAHLLDRDFLRALAPDLDPDVVVRTLGRSSYSAVEEQEAEMIASLILGRAGAPPRRSHRSDTSPDIAQAADRAEDIFGV</sequence>
<organism evidence="1 2">
    <name type="scientific">Actinoalloteichus caeruleus DSM 43889</name>
    <dbReference type="NCBI Taxonomy" id="1120930"/>
    <lineage>
        <taxon>Bacteria</taxon>
        <taxon>Bacillati</taxon>
        <taxon>Actinomycetota</taxon>
        <taxon>Actinomycetes</taxon>
        <taxon>Pseudonocardiales</taxon>
        <taxon>Pseudonocardiaceae</taxon>
        <taxon>Actinoalloteichus</taxon>
        <taxon>Actinoalloteichus cyanogriseus</taxon>
    </lineage>
</organism>
<comment type="caution">
    <text evidence="1">The sequence shown here is derived from an EMBL/GenBank/DDBJ whole genome shotgun (WGS) entry which is preliminary data.</text>
</comment>
<protein>
    <submittedName>
        <fullName evidence="1">Uncharacterized protein</fullName>
    </submittedName>
</protein>
<accession>A0ABT1JCG9</accession>
<keyword evidence="2" id="KW-1185">Reference proteome</keyword>
<dbReference type="EMBL" id="AUBJ02000001">
    <property type="protein sequence ID" value="MCP2329924.1"/>
    <property type="molecule type" value="Genomic_DNA"/>
</dbReference>
<reference evidence="1 2" key="1">
    <citation type="submission" date="2013-07" db="EMBL/GenBank/DDBJ databases">
        <authorList>
            <consortium name="DOE Joint Genome Institute"/>
            <person name="Reeve W."/>
            <person name="Huntemann M."/>
            <person name="Han J."/>
            <person name="Chen A."/>
            <person name="Kyrpides N."/>
            <person name="Mavromatis K."/>
            <person name="Markowitz V."/>
            <person name="Palaniappan K."/>
            <person name="Ivanova N."/>
            <person name="Schaumberg A."/>
            <person name="Pati A."/>
            <person name="Liolios K."/>
            <person name="Nordberg H.P."/>
            <person name="Cantor M.N."/>
            <person name="Hua S.X."/>
            <person name="Woyke T."/>
        </authorList>
    </citation>
    <scope>NUCLEOTIDE SEQUENCE [LARGE SCALE GENOMIC DNA]</scope>
    <source>
        <strain evidence="1 2">DSM 43889</strain>
    </source>
</reference>
<name>A0ABT1JCG9_ACTCY</name>
<evidence type="ECO:0000313" key="1">
    <source>
        <dbReference type="EMBL" id="MCP2329924.1"/>
    </source>
</evidence>
<evidence type="ECO:0000313" key="2">
    <source>
        <dbReference type="Proteomes" id="UP000791080"/>
    </source>
</evidence>
<reference evidence="1 2" key="2">
    <citation type="submission" date="2022-06" db="EMBL/GenBank/DDBJ databases">
        <title>Genomic Encyclopedia of Type Strains, Phase I: the one thousand microbial genomes (KMG-I) project.</title>
        <authorList>
            <person name="Kyrpides N."/>
        </authorList>
    </citation>
    <scope>NUCLEOTIDE SEQUENCE [LARGE SCALE GENOMIC DNA]</scope>
    <source>
        <strain evidence="1 2">DSM 43889</strain>
    </source>
</reference>
<proteinExistence type="predicted"/>
<gene>
    <name evidence="1" type="ORF">G443_000194</name>
</gene>
<dbReference type="Proteomes" id="UP000791080">
    <property type="component" value="Unassembled WGS sequence"/>
</dbReference>